<protein>
    <recommendedName>
        <fullName evidence="1">KilA-N domain-containing protein</fullName>
    </recommendedName>
</protein>
<dbReference type="SMART" id="SM01252">
    <property type="entry name" value="KilA-N"/>
    <property type="match status" value="1"/>
</dbReference>
<dbReference type="Proteomes" id="UP000261875">
    <property type="component" value="Chromosome"/>
</dbReference>
<dbReference type="KEGG" id="fsm:CCS41_04720"/>
<dbReference type="InterPro" id="IPR017880">
    <property type="entry name" value="KilA_N"/>
</dbReference>
<dbReference type="Pfam" id="PF04383">
    <property type="entry name" value="KilA-N"/>
    <property type="match status" value="1"/>
</dbReference>
<gene>
    <name evidence="2" type="ORF">CCS41_04720</name>
</gene>
<keyword evidence="3" id="KW-1185">Reference proteome</keyword>
<sequence>MHKASSEGEHKRPSKWLATAQARELMTELESSLLKNSQSPNSGFAHKVINVKHGGKNPGTYAHEILAVEYAGWIRPDFRIMVNQTFIDYHSGKLADKEQKRKTHRDEGSGLPEFRKARAMQIAMEGY</sequence>
<organism evidence="2 3">
    <name type="scientific">Candidatus Fukatsuia symbiotica</name>
    <dbReference type="NCBI Taxonomy" id="1878942"/>
    <lineage>
        <taxon>Bacteria</taxon>
        <taxon>Pseudomonadati</taxon>
        <taxon>Pseudomonadota</taxon>
        <taxon>Gammaproteobacteria</taxon>
        <taxon>Enterobacterales</taxon>
        <taxon>Yersiniaceae</taxon>
        <taxon>Candidatus Fukatsuia</taxon>
    </lineage>
</organism>
<proteinExistence type="predicted"/>
<reference evidence="2 3" key="1">
    <citation type="submission" date="2017-05" db="EMBL/GenBank/DDBJ databases">
        <title>Genome sequence of Candidatus Fukatsuia symbiotica and Candidatus Hamiltonella defensa from Acyrthosiphon pisum strain 5D.</title>
        <authorList>
            <person name="Patel V.A."/>
            <person name="Chevignon G."/>
            <person name="Russell J.A."/>
            <person name="Oliver K.M."/>
        </authorList>
    </citation>
    <scope>NUCLEOTIDE SEQUENCE [LARGE SCALE GENOMIC DNA]</scope>
    <source>
        <strain evidence="2 3">5D</strain>
    </source>
</reference>
<accession>A0A2U8I477</accession>
<dbReference type="AlphaFoldDB" id="A0A2U8I477"/>
<evidence type="ECO:0000313" key="3">
    <source>
        <dbReference type="Proteomes" id="UP000261875"/>
    </source>
</evidence>
<dbReference type="EMBL" id="CP021659">
    <property type="protein sequence ID" value="AWK13933.1"/>
    <property type="molecule type" value="Genomic_DNA"/>
</dbReference>
<dbReference type="PROSITE" id="PS51301">
    <property type="entry name" value="KILA_N"/>
    <property type="match status" value="1"/>
</dbReference>
<dbReference type="RefSeq" id="WP_240313890.1">
    <property type="nucleotide sequence ID" value="NZ_CP021659.1"/>
</dbReference>
<evidence type="ECO:0000313" key="2">
    <source>
        <dbReference type="EMBL" id="AWK13933.1"/>
    </source>
</evidence>
<dbReference type="InterPro" id="IPR018004">
    <property type="entry name" value="KilA/APSES_HTH"/>
</dbReference>
<name>A0A2U8I477_9GAMM</name>
<feature type="domain" description="KilA-N" evidence="1">
    <location>
        <begin position="1"/>
        <end position="89"/>
    </location>
</feature>
<evidence type="ECO:0000259" key="1">
    <source>
        <dbReference type="PROSITE" id="PS51301"/>
    </source>
</evidence>